<dbReference type="SMART" id="SM00382">
    <property type="entry name" value="AAA"/>
    <property type="match status" value="1"/>
</dbReference>
<evidence type="ECO:0000259" key="6">
    <source>
        <dbReference type="SMART" id="SM00382"/>
    </source>
</evidence>
<dbReference type="PANTHER" id="PTHR13779:SF7">
    <property type="entry name" value="ATPASE WRNIP1"/>
    <property type="match status" value="1"/>
</dbReference>
<sequence length="436" mass="47877">MSDLFSASGLSEGAPQPLADKLRPQLLDEVVGQDHLLGPDGALKRMLEAGRLSSIIFWGPPGVGKTTIARLLAKETDLEFEAISAIFSGVKDLRAAFDRAENRRSMGKGTLLFVDEIHRFNKAQQDGFLPFVEKGVVTLVGATTENPSFEINGALLSRCQVLVLKRLETPSLETLVQRAEKAEGRPLPVEPKARDALLDMADGDGRYMLNLVEQVYTFAGKGKALTVEQMSTALQKRAPAYDKSGEGHYNLISALHKSVRGSDPDAAMYWFARMLEGGEDPRFIARRLVVMASEDIGLADPTAMMVAGEAARAFERLGEPEGLIPLAHCIVHLATAPKSNASYMALKLARKAARETGSLMPPKHILNAPTGMMKDQGYGDGYIYDHDTEEGVSGQDYFPEEMDRQQFYVPTGRGREKPIVERMKYISDIRARHKKG</sequence>
<feature type="domain" description="AAA+ ATPase" evidence="6">
    <location>
        <begin position="51"/>
        <end position="168"/>
    </location>
</feature>
<dbReference type="Pfam" id="PF16193">
    <property type="entry name" value="AAA_assoc_2"/>
    <property type="match status" value="1"/>
</dbReference>
<dbReference type="FunFam" id="3.40.50.300:FF:000345">
    <property type="entry name" value="AAA family ATPase"/>
    <property type="match status" value="1"/>
</dbReference>
<dbReference type="InterPro" id="IPR008921">
    <property type="entry name" value="DNA_pol3_clamp-load_cplx_C"/>
</dbReference>
<dbReference type="Gene3D" id="1.10.3710.10">
    <property type="entry name" value="DNA polymerase III clamp loader subunits, C-terminal domain"/>
    <property type="match status" value="1"/>
</dbReference>
<keyword evidence="8" id="KW-1185">Reference proteome</keyword>
<dbReference type="GO" id="GO:0003677">
    <property type="term" value="F:DNA binding"/>
    <property type="evidence" value="ECO:0007669"/>
    <property type="project" value="InterPro"/>
</dbReference>
<dbReference type="GO" id="GO:0017116">
    <property type="term" value="F:single-stranded DNA helicase activity"/>
    <property type="evidence" value="ECO:0007669"/>
    <property type="project" value="TreeGrafter"/>
</dbReference>
<dbReference type="eggNOG" id="COG2256">
    <property type="taxonomic scope" value="Bacteria"/>
</dbReference>
<comment type="caution">
    <text evidence="7">The sequence shown here is derived from an EMBL/GenBank/DDBJ whole genome shotgun (WGS) entry which is preliminary data.</text>
</comment>
<name>A0A062TRH0_9PROT</name>
<dbReference type="GO" id="GO:0016887">
    <property type="term" value="F:ATP hydrolysis activity"/>
    <property type="evidence" value="ECO:0007669"/>
    <property type="project" value="InterPro"/>
</dbReference>
<dbReference type="Gene3D" id="3.40.50.300">
    <property type="entry name" value="P-loop containing nucleotide triphosphate hydrolases"/>
    <property type="match status" value="1"/>
</dbReference>
<proteinExistence type="inferred from homology"/>
<dbReference type="Pfam" id="PF00004">
    <property type="entry name" value="AAA"/>
    <property type="match status" value="1"/>
</dbReference>
<dbReference type="PANTHER" id="PTHR13779">
    <property type="entry name" value="WERNER HELICASE-INTERACTING PROTEIN 1 FAMILY MEMBER"/>
    <property type="match status" value="1"/>
</dbReference>
<comment type="function">
    <text evidence="1">DNA-dependent ATPase that plays important roles in cellular responses to stalled DNA replication processes.</text>
</comment>
<dbReference type="InterPro" id="IPR027417">
    <property type="entry name" value="P-loop_NTPase"/>
</dbReference>
<reference evidence="7 8" key="1">
    <citation type="submission" date="2013-04" db="EMBL/GenBank/DDBJ databases">
        <title>Hyphomonas sp. T24B3 Genome Sequencing.</title>
        <authorList>
            <person name="Lai Q."/>
            <person name="Shao Z."/>
        </authorList>
    </citation>
    <scope>NUCLEOTIDE SEQUENCE [LARGE SCALE GENOMIC DNA]</scope>
    <source>
        <strain evidence="7 8">T24B3</strain>
    </source>
</reference>
<dbReference type="SUPFAM" id="SSF48019">
    <property type="entry name" value="post-AAA+ oligomerization domain-like"/>
    <property type="match status" value="1"/>
</dbReference>
<evidence type="ECO:0000256" key="2">
    <source>
        <dbReference type="ARBA" id="ARBA00008959"/>
    </source>
</evidence>
<dbReference type="GO" id="GO:0006261">
    <property type="term" value="P:DNA-templated DNA replication"/>
    <property type="evidence" value="ECO:0007669"/>
    <property type="project" value="TreeGrafter"/>
</dbReference>
<dbReference type="GO" id="GO:0000731">
    <property type="term" value="P:DNA synthesis involved in DNA repair"/>
    <property type="evidence" value="ECO:0007669"/>
    <property type="project" value="TreeGrafter"/>
</dbReference>
<dbReference type="OrthoDB" id="9778364at2"/>
<dbReference type="CDD" id="cd00009">
    <property type="entry name" value="AAA"/>
    <property type="match status" value="1"/>
</dbReference>
<evidence type="ECO:0000313" key="7">
    <source>
        <dbReference type="EMBL" id="RAN32736.1"/>
    </source>
</evidence>
<dbReference type="GO" id="GO:0008047">
    <property type="term" value="F:enzyme activator activity"/>
    <property type="evidence" value="ECO:0007669"/>
    <property type="project" value="TreeGrafter"/>
</dbReference>
<dbReference type="InterPro" id="IPR003959">
    <property type="entry name" value="ATPase_AAA_core"/>
</dbReference>
<dbReference type="STRING" id="1280941.HY2_13810"/>
<keyword evidence="4" id="KW-0547">Nucleotide-binding</keyword>
<dbReference type="InterPro" id="IPR032423">
    <property type="entry name" value="AAA_assoc_2"/>
</dbReference>
<dbReference type="Pfam" id="PF12002">
    <property type="entry name" value="MgsA_C"/>
    <property type="match status" value="1"/>
</dbReference>
<dbReference type="FunFam" id="1.20.272.10:FF:000001">
    <property type="entry name" value="Putative AAA family ATPase"/>
    <property type="match status" value="1"/>
</dbReference>
<dbReference type="EMBL" id="AWFB01000028">
    <property type="protein sequence ID" value="RAN32736.1"/>
    <property type="molecule type" value="Genomic_DNA"/>
</dbReference>
<keyword evidence="5" id="KW-0067">ATP-binding</keyword>
<comment type="similarity">
    <text evidence="2">Belongs to the AAA ATPase family. RarA/MGS1/WRNIP1 subfamily.</text>
</comment>
<evidence type="ECO:0000256" key="3">
    <source>
        <dbReference type="ARBA" id="ARBA00020776"/>
    </source>
</evidence>
<dbReference type="InterPro" id="IPR021886">
    <property type="entry name" value="MgsA_C"/>
</dbReference>
<organism evidence="7 8">
    <name type="scientific">Hyphomonas pacifica</name>
    <dbReference type="NCBI Taxonomy" id="1280941"/>
    <lineage>
        <taxon>Bacteria</taxon>
        <taxon>Pseudomonadati</taxon>
        <taxon>Pseudomonadota</taxon>
        <taxon>Alphaproteobacteria</taxon>
        <taxon>Hyphomonadales</taxon>
        <taxon>Hyphomonadaceae</taxon>
        <taxon>Hyphomonas</taxon>
    </lineage>
</organism>
<dbReference type="AlphaFoldDB" id="A0A062TRH0"/>
<evidence type="ECO:0000256" key="4">
    <source>
        <dbReference type="ARBA" id="ARBA00022741"/>
    </source>
</evidence>
<dbReference type="InterPro" id="IPR003593">
    <property type="entry name" value="AAA+_ATPase"/>
</dbReference>
<dbReference type="RefSeq" id="WP_034827076.1">
    <property type="nucleotide sequence ID" value="NZ_AWFA01000026.1"/>
</dbReference>
<dbReference type="InterPro" id="IPR051314">
    <property type="entry name" value="AAA_ATPase_RarA/MGS1/WRNIP1"/>
</dbReference>
<evidence type="ECO:0000313" key="8">
    <source>
        <dbReference type="Proteomes" id="UP000249123"/>
    </source>
</evidence>
<gene>
    <name evidence="7" type="ORF">HY3_14295</name>
</gene>
<dbReference type="Gene3D" id="1.10.8.60">
    <property type="match status" value="1"/>
</dbReference>
<accession>A0A062TRH0</accession>
<dbReference type="Gene3D" id="1.20.272.10">
    <property type="match status" value="1"/>
</dbReference>
<dbReference type="CDD" id="cd18139">
    <property type="entry name" value="HLD_clamp_RarA"/>
    <property type="match status" value="1"/>
</dbReference>
<dbReference type="Proteomes" id="UP000249123">
    <property type="component" value="Unassembled WGS sequence"/>
</dbReference>
<protein>
    <recommendedName>
        <fullName evidence="3">Replication-associated recombination protein A</fullName>
    </recommendedName>
</protein>
<evidence type="ECO:0000256" key="5">
    <source>
        <dbReference type="ARBA" id="ARBA00022840"/>
    </source>
</evidence>
<dbReference type="GO" id="GO:0005524">
    <property type="term" value="F:ATP binding"/>
    <property type="evidence" value="ECO:0007669"/>
    <property type="project" value="UniProtKB-KW"/>
</dbReference>
<dbReference type="SUPFAM" id="SSF52540">
    <property type="entry name" value="P-loop containing nucleoside triphosphate hydrolases"/>
    <property type="match status" value="1"/>
</dbReference>
<accession>A0A328K4E4</accession>
<evidence type="ECO:0000256" key="1">
    <source>
        <dbReference type="ARBA" id="ARBA00002393"/>
    </source>
</evidence>